<protein>
    <submittedName>
        <fullName evidence="2">Uncharacterized protein</fullName>
    </submittedName>
</protein>
<evidence type="ECO:0000313" key="2">
    <source>
        <dbReference type="EMBL" id="KPL83043.1"/>
    </source>
</evidence>
<proteinExistence type="predicted"/>
<sequence>MLGGVARMDCGARRIAGAVGSWMQLRLCKYVVQWEYIMLAKWRAEQRKKTRHRGLWKYCSVFMSSVALLLVAVIARGAASGCSNHDHGMVSMFVLILSCNFILTIAISQSSQA</sequence>
<comment type="caution">
    <text evidence="2">The sequence shown here is derived from an EMBL/GenBank/DDBJ whole genome shotgun (WGS) entry which is preliminary data.</text>
</comment>
<evidence type="ECO:0000313" key="3">
    <source>
        <dbReference type="Proteomes" id="UP000050277"/>
    </source>
</evidence>
<feature type="transmembrane region" description="Helical" evidence="1">
    <location>
        <begin position="87"/>
        <end position="107"/>
    </location>
</feature>
<keyword evidence="1" id="KW-1133">Transmembrane helix</keyword>
<gene>
    <name evidence="2" type="ORF">SE18_19570</name>
</gene>
<keyword evidence="1" id="KW-0472">Membrane</keyword>
<feature type="transmembrane region" description="Helical" evidence="1">
    <location>
        <begin position="55"/>
        <end position="75"/>
    </location>
</feature>
<dbReference type="AlphaFoldDB" id="A0A0P6XRE1"/>
<organism evidence="2 3">
    <name type="scientific">Herpetosiphon geysericola</name>
    <dbReference type="NCBI Taxonomy" id="70996"/>
    <lineage>
        <taxon>Bacteria</taxon>
        <taxon>Bacillati</taxon>
        <taxon>Chloroflexota</taxon>
        <taxon>Chloroflexia</taxon>
        <taxon>Herpetosiphonales</taxon>
        <taxon>Herpetosiphonaceae</taxon>
        <taxon>Herpetosiphon</taxon>
    </lineage>
</organism>
<name>A0A0P6XRE1_9CHLR</name>
<reference evidence="2 3" key="1">
    <citation type="submission" date="2015-07" db="EMBL/GenBank/DDBJ databases">
        <title>Whole genome sequence of Herpetosiphon geysericola DSM 7119.</title>
        <authorList>
            <person name="Hemp J."/>
            <person name="Ward L.M."/>
            <person name="Pace L.A."/>
            <person name="Fischer W.W."/>
        </authorList>
    </citation>
    <scope>NUCLEOTIDE SEQUENCE [LARGE SCALE GENOMIC DNA]</scope>
    <source>
        <strain evidence="2 3">DSM 7119</strain>
    </source>
</reference>
<keyword evidence="1" id="KW-0812">Transmembrane</keyword>
<keyword evidence="3" id="KW-1185">Reference proteome</keyword>
<dbReference type="EMBL" id="LGKP01000030">
    <property type="protein sequence ID" value="KPL83043.1"/>
    <property type="molecule type" value="Genomic_DNA"/>
</dbReference>
<accession>A0A0P6XRE1</accession>
<evidence type="ECO:0000256" key="1">
    <source>
        <dbReference type="SAM" id="Phobius"/>
    </source>
</evidence>
<dbReference type="Proteomes" id="UP000050277">
    <property type="component" value="Unassembled WGS sequence"/>
</dbReference>